<organism evidence="11">
    <name type="scientific">Diabrotica virgifera virgifera</name>
    <name type="common">western corn rootworm</name>
    <dbReference type="NCBI Taxonomy" id="50390"/>
    <lineage>
        <taxon>Eukaryota</taxon>
        <taxon>Metazoa</taxon>
        <taxon>Ecdysozoa</taxon>
        <taxon>Arthropoda</taxon>
        <taxon>Hexapoda</taxon>
        <taxon>Insecta</taxon>
        <taxon>Pterygota</taxon>
        <taxon>Neoptera</taxon>
        <taxon>Endopterygota</taxon>
        <taxon>Coleoptera</taxon>
        <taxon>Polyphaga</taxon>
        <taxon>Cucujiformia</taxon>
        <taxon>Chrysomeloidea</taxon>
        <taxon>Chrysomelidae</taxon>
        <taxon>Galerucinae</taxon>
        <taxon>Diabroticina</taxon>
        <taxon>Diabroticites</taxon>
        <taxon>Diabrotica</taxon>
    </lineage>
</organism>
<dbReference type="InterPro" id="IPR001594">
    <property type="entry name" value="Palmitoyltrfase_DHHC"/>
</dbReference>
<comment type="domain">
    <text evidence="7">The DHHC domain is required for palmitoyltransferase activity.</text>
</comment>
<name>A0A6P7GT48_DIAVI</name>
<dbReference type="OrthoDB" id="430659at2759"/>
<keyword evidence="3 7" id="KW-0812">Transmembrane</keyword>
<reference evidence="9" key="2">
    <citation type="submission" date="2025-05" db="UniProtKB">
        <authorList>
            <consortium name="EnsemblMetazoa"/>
        </authorList>
    </citation>
    <scope>IDENTIFICATION</scope>
</reference>
<dbReference type="GeneID" id="114346093"/>
<protein>
    <recommendedName>
        <fullName evidence="7">Palmitoyltransferase</fullName>
        <ecNumber evidence="7">2.3.1.225</ecNumber>
    </recommendedName>
</protein>
<feature type="domain" description="Palmitoyltransferase DHHC" evidence="8">
    <location>
        <begin position="209"/>
        <end position="325"/>
    </location>
</feature>
<keyword evidence="4 7" id="KW-1133">Transmembrane helix</keyword>
<dbReference type="EC" id="2.3.1.225" evidence="7"/>
<evidence type="ECO:0000313" key="11">
    <source>
        <dbReference type="RefSeq" id="XP_028152684.1"/>
    </source>
</evidence>
<evidence type="ECO:0000313" key="9">
    <source>
        <dbReference type="EnsemblMetazoa" id="XP_028152684.1"/>
    </source>
</evidence>
<keyword evidence="2 7" id="KW-0808">Transferase</keyword>
<keyword evidence="10" id="KW-1185">Reference proteome</keyword>
<dbReference type="Pfam" id="PF01529">
    <property type="entry name" value="DHHC"/>
    <property type="match status" value="1"/>
</dbReference>
<gene>
    <name evidence="11" type="primary">LOC114346093</name>
</gene>
<evidence type="ECO:0000256" key="7">
    <source>
        <dbReference type="RuleBase" id="RU079119"/>
    </source>
</evidence>
<feature type="transmembrane region" description="Helical" evidence="7">
    <location>
        <begin position="81"/>
        <end position="101"/>
    </location>
</feature>
<dbReference type="FunCoup" id="A0A6P7GT48">
    <property type="interactions" value="588"/>
</dbReference>
<evidence type="ECO:0000256" key="1">
    <source>
        <dbReference type="ARBA" id="ARBA00004141"/>
    </source>
</evidence>
<dbReference type="KEGG" id="dvv:114346093"/>
<evidence type="ECO:0000256" key="3">
    <source>
        <dbReference type="ARBA" id="ARBA00022692"/>
    </source>
</evidence>
<reference evidence="11" key="1">
    <citation type="submission" date="2025-04" db="UniProtKB">
        <authorList>
            <consortium name="RefSeq"/>
        </authorList>
    </citation>
    <scope>IDENTIFICATION</scope>
    <source>
        <tissue evidence="11">Whole insect</tissue>
    </source>
</reference>
<dbReference type="EnsemblMetazoa" id="XM_028296883.2">
    <property type="protein sequence ID" value="XP_028152684.1"/>
    <property type="gene ID" value="LOC114346093"/>
</dbReference>
<dbReference type="RefSeq" id="XP_028152684.1">
    <property type="nucleotide sequence ID" value="XM_028296883.1"/>
</dbReference>
<dbReference type="CTD" id="33516"/>
<comment type="subcellular location">
    <subcellularLocation>
        <location evidence="1">Membrane</location>
        <topology evidence="1">Multi-pass membrane protein</topology>
    </subcellularLocation>
</comment>
<feature type="transmembrane region" description="Helical" evidence="7">
    <location>
        <begin position="244"/>
        <end position="267"/>
    </location>
</feature>
<evidence type="ECO:0000256" key="2">
    <source>
        <dbReference type="ARBA" id="ARBA00022679"/>
    </source>
</evidence>
<dbReference type="GO" id="GO:0019706">
    <property type="term" value="F:protein-cysteine S-palmitoyltransferase activity"/>
    <property type="evidence" value="ECO:0007669"/>
    <property type="project" value="UniProtKB-EC"/>
</dbReference>
<accession>A0A6P7GT48</accession>
<dbReference type="Proteomes" id="UP001652700">
    <property type="component" value="Unplaced"/>
</dbReference>
<keyword evidence="6 7" id="KW-0012">Acyltransferase</keyword>
<evidence type="ECO:0000259" key="8">
    <source>
        <dbReference type="Pfam" id="PF01529"/>
    </source>
</evidence>
<sequence length="368" mass="42300">MILINSVRMDDDSASLCCCEYYDINYERNHILACCCNCEDLDEAFESLITRQGVTEKNKKGLMMTMKDRFRIPWKGGAKQVAFDAILPIFILPTTLILASISLWWTIFAFTSVIIFLILISSFLIRTLPHTKFFFVWSLTSLIILYVIFEFIVIPFLEILLEENIALSILIFGFLICGFIMKKRTKQLPRLGENELEKGLISKSYYRLVNCSICQVRVPDKDHHCVWFDCCVGKHNQCAFILSLFFAIGALLYSSNLTLTSVCHPFILYKTILLPDDCSEVYKLFELGLSFVSAIYSLVVACLLFILFLQQLLLVSLGITLKDWVRLPLRVKLCLGLTANRPNSKGFIKNWKAVLCWNRYFSSSFSQM</sequence>
<proteinExistence type="inferred from homology"/>
<feature type="transmembrane region" description="Helical" evidence="7">
    <location>
        <begin position="107"/>
        <end position="125"/>
    </location>
</feature>
<dbReference type="AlphaFoldDB" id="A0A6P7GT48"/>
<feature type="transmembrane region" description="Helical" evidence="7">
    <location>
        <begin position="134"/>
        <end position="157"/>
    </location>
</feature>
<dbReference type="GO" id="GO:0016020">
    <property type="term" value="C:membrane"/>
    <property type="evidence" value="ECO:0007669"/>
    <property type="project" value="UniProtKB-SubCell"/>
</dbReference>
<evidence type="ECO:0000256" key="4">
    <source>
        <dbReference type="ARBA" id="ARBA00022989"/>
    </source>
</evidence>
<comment type="similarity">
    <text evidence="7">Belongs to the DHHC palmitoyltransferase family.</text>
</comment>
<feature type="transmembrane region" description="Helical" evidence="7">
    <location>
        <begin position="163"/>
        <end position="181"/>
    </location>
</feature>
<feature type="transmembrane region" description="Helical" evidence="7">
    <location>
        <begin position="287"/>
        <end position="309"/>
    </location>
</feature>
<dbReference type="InterPro" id="IPR039859">
    <property type="entry name" value="PFA4/ZDH16/20/ERF2-like"/>
</dbReference>
<comment type="catalytic activity">
    <reaction evidence="7">
        <text>L-cysteinyl-[protein] + hexadecanoyl-CoA = S-hexadecanoyl-L-cysteinyl-[protein] + CoA</text>
        <dbReference type="Rhea" id="RHEA:36683"/>
        <dbReference type="Rhea" id="RHEA-COMP:10131"/>
        <dbReference type="Rhea" id="RHEA-COMP:11032"/>
        <dbReference type="ChEBI" id="CHEBI:29950"/>
        <dbReference type="ChEBI" id="CHEBI:57287"/>
        <dbReference type="ChEBI" id="CHEBI:57379"/>
        <dbReference type="ChEBI" id="CHEBI:74151"/>
        <dbReference type="EC" id="2.3.1.225"/>
    </reaction>
</comment>
<keyword evidence="5 7" id="KW-0472">Membrane</keyword>
<dbReference type="PANTHER" id="PTHR12246">
    <property type="entry name" value="PALMITOYLTRANSFERASE ZDHHC16"/>
    <property type="match status" value="1"/>
</dbReference>
<evidence type="ECO:0000313" key="10">
    <source>
        <dbReference type="Proteomes" id="UP001652700"/>
    </source>
</evidence>
<evidence type="ECO:0000256" key="6">
    <source>
        <dbReference type="ARBA" id="ARBA00023315"/>
    </source>
</evidence>
<dbReference type="InParanoid" id="A0A6P7GT48"/>
<dbReference type="PROSITE" id="PS50216">
    <property type="entry name" value="DHHC"/>
    <property type="match status" value="1"/>
</dbReference>
<evidence type="ECO:0000256" key="5">
    <source>
        <dbReference type="ARBA" id="ARBA00023136"/>
    </source>
</evidence>